<feature type="region of interest" description="Disordered" evidence="1">
    <location>
        <begin position="1"/>
        <end position="55"/>
    </location>
</feature>
<protein>
    <submittedName>
        <fullName evidence="2">Uncharacterized protein</fullName>
    </submittedName>
</protein>
<reference evidence="2 3" key="1">
    <citation type="submission" date="2016-03" db="EMBL/GenBank/DDBJ databases">
        <title>Comparative genomics of Pseudogymnoascus destructans, the fungus causing white-nose syndrome of bats.</title>
        <authorList>
            <person name="Palmer J.M."/>
            <person name="Drees K.P."/>
            <person name="Foster J.T."/>
            <person name="Lindner D.L."/>
        </authorList>
    </citation>
    <scope>NUCLEOTIDE SEQUENCE [LARGE SCALE GENOMIC DNA]</scope>
    <source>
        <strain evidence="2 3">UAMH 10579</strain>
    </source>
</reference>
<name>A0A1B8GFS0_9PEZI</name>
<dbReference type="EMBL" id="KV460241">
    <property type="protein sequence ID" value="OBT94678.1"/>
    <property type="molecule type" value="Genomic_DNA"/>
</dbReference>
<dbReference type="AlphaFoldDB" id="A0A1B8GFS0"/>
<evidence type="ECO:0000313" key="2">
    <source>
        <dbReference type="EMBL" id="OBT94678.1"/>
    </source>
</evidence>
<accession>A0A1B8GFS0</accession>
<dbReference type="Proteomes" id="UP000091956">
    <property type="component" value="Unassembled WGS sequence"/>
</dbReference>
<keyword evidence="3" id="KW-1185">Reference proteome</keyword>
<proteinExistence type="predicted"/>
<feature type="compositionally biased region" description="Basic and acidic residues" evidence="1">
    <location>
        <begin position="34"/>
        <end position="55"/>
    </location>
</feature>
<reference evidence="3" key="2">
    <citation type="journal article" date="2018" name="Nat. Commun.">
        <title>Extreme sensitivity to ultraviolet light in the fungal pathogen causing white-nose syndrome of bats.</title>
        <authorList>
            <person name="Palmer J.M."/>
            <person name="Drees K.P."/>
            <person name="Foster J.T."/>
            <person name="Lindner D.L."/>
        </authorList>
    </citation>
    <scope>NUCLEOTIDE SEQUENCE [LARGE SCALE GENOMIC DNA]</scope>
    <source>
        <strain evidence="3">UAMH 10579</strain>
    </source>
</reference>
<dbReference type="GeneID" id="28839584"/>
<organism evidence="2 3">
    <name type="scientific">Pseudogymnoascus verrucosus</name>
    <dbReference type="NCBI Taxonomy" id="342668"/>
    <lineage>
        <taxon>Eukaryota</taxon>
        <taxon>Fungi</taxon>
        <taxon>Dikarya</taxon>
        <taxon>Ascomycota</taxon>
        <taxon>Pezizomycotina</taxon>
        <taxon>Leotiomycetes</taxon>
        <taxon>Thelebolales</taxon>
        <taxon>Thelebolaceae</taxon>
        <taxon>Pseudogymnoascus</taxon>
    </lineage>
</organism>
<feature type="compositionally biased region" description="Basic and acidic residues" evidence="1">
    <location>
        <begin position="1"/>
        <end position="14"/>
    </location>
</feature>
<dbReference type="RefSeq" id="XP_018128411.1">
    <property type="nucleotide sequence ID" value="XM_018275651.2"/>
</dbReference>
<sequence>MAETPHTTRKEGIIHKLFHHKHPQENRQQGNESHPADAKELQKNENEIGKLEGDINKDKQEFKDYLKEDKKMEKEGDEYGGLM</sequence>
<evidence type="ECO:0000313" key="3">
    <source>
        <dbReference type="Proteomes" id="UP000091956"/>
    </source>
</evidence>
<evidence type="ECO:0000256" key="1">
    <source>
        <dbReference type="SAM" id="MobiDB-lite"/>
    </source>
</evidence>
<gene>
    <name evidence="2" type="ORF">VE01_06198</name>
</gene>